<sequence>MSRTALGWIALGASASLVLSACGSGGDDGGPGEFDQGVSEVVNSSDEKGGTLRYAITSDIESTDPGNTYYGYMWNFSRYYARTLYTYASEPGQAAREVVPDLAKGQPEVGNDGKTYTVKLKEGLTYEDGSEIVAEDIKFNIARSNFGPDALPGGPKYYKEHLAKSGDYEGPFTDAEDPLEGLGGVETPDDHTLVFHLKEKFVDFPYVLVQPQSSPVPVDTEKPGERYQASPISSGPYKFEDEWTSGDGLALVRNDEWDPESDPIRTALPDRITVEEGVDQNEIDQRLQNGELDVDLAGTGLGPGAKGEAVNDEATKTRLDNPENQAHYFMNVNTKVEPFDDLACRQAVQYAVDRGSVQRAWGGKTGGTKATQVLPPAVPGANAEYNAYPSQDGEGDIDEAEAKLEECGEGGGFSANLAVRSDRPAEVRAGESIKESLERAGIDVTIEQFPTKQFSTSRVGSPDYVQENELGLALHGWMPDWLTGYGYFSQILHGSAIKKASNYNVAEFDNEEFNKTLDQVVKMDDPQVRAEEYEKLDQLVMEEAVLVPMVFHKPVLYRPDNLTNVYFNPSWKMYDYMTLGTTET</sequence>
<dbReference type="Gene3D" id="3.10.105.10">
    <property type="entry name" value="Dipeptide-binding Protein, Domain 3"/>
    <property type="match status" value="1"/>
</dbReference>
<dbReference type="RefSeq" id="WP_184579211.1">
    <property type="nucleotide sequence ID" value="NZ_JACHJT010000001.1"/>
</dbReference>
<keyword evidence="2" id="KW-0732">Signal</keyword>
<evidence type="ECO:0000313" key="5">
    <source>
        <dbReference type="Proteomes" id="UP000523007"/>
    </source>
</evidence>
<dbReference type="PANTHER" id="PTHR30290">
    <property type="entry name" value="PERIPLASMIC BINDING COMPONENT OF ABC TRANSPORTER"/>
    <property type="match status" value="1"/>
</dbReference>
<dbReference type="Gene3D" id="3.40.190.10">
    <property type="entry name" value="Periplasmic binding protein-like II"/>
    <property type="match status" value="1"/>
</dbReference>
<dbReference type="AlphaFoldDB" id="A0A7W7W2L0"/>
<name>A0A7W7W2L0_9ACTN</name>
<evidence type="ECO:0000313" key="4">
    <source>
        <dbReference type="EMBL" id="MBB4932067.1"/>
    </source>
</evidence>
<dbReference type="PROSITE" id="PS51257">
    <property type="entry name" value="PROKAR_LIPOPROTEIN"/>
    <property type="match status" value="1"/>
</dbReference>
<dbReference type="GO" id="GO:0043190">
    <property type="term" value="C:ATP-binding cassette (ABC) transporter complex"/>
    <property type="evidence" value="ECO:0007669"/>
    <property type="project" value="InterPro"/>
</dbReference>
<organism evidence="4 5">
    <name type="scientific">Lipingzhangella halophila</name>
    <dbReference type="NCBI Taxonomy" id="1783352"/>
    <lineage>
        <taxon>Bacteria</taxon>
        <taxon>Bacillati</taxon>
        <taxon>Actinomycetota</taxon>
        <taxon>Actinomycetes</taxon>
        <taxon>Streptosporangiales</taxon>
        <taxon>Nocardiopsidaceae</taxon>
        <taxon>Lipingzhangella</taxon>
    </lineage>
</organism>
<dbReference type="CDD" id="cd08506">
    <property type="entry name" value="PBP2_clavulanate_OppA2"/>
    <property type="match status" value="1"/>
</dbReference>
<evidence type="ECO:0000259" key="3">
    <source>
        <dbReference type="Pfam" id="PF00496"/>
    </source>
</evidence>
<dbReference type="SUPFAM" id="SSF53850">
    <property type="entry name" value="Periplasmic binding protein-like II"/>
    <property type="match status" value="1"/>
</dbReference>
<accession>A0A7W7W2L0</accession>
<feature type="domain" description="Solute-binding protein family 5" evidence="3">
    <location>
        <begin position="97"/>
        <end position="496"/>
    </location>
</feature>
<dbReference type="Pfam" id="PF00496">
    <property type="entry name" value="SBP_bac_5"/>
    <property type="match status" value="1"/>
</dbReference>
<feature type="chain" id="PRO_5038689021" evidence="2">
    <location>
        <begin position="22"/>
        <end position="584"/>
    </location>
</feature>
<dbReference type="GO" id="GO:1904680">
    <property type="term" value="F:peptide transmembrane transporter activity"/>
    <property type="evidence" value="ECO:0007669"/>
    <property type="project" value="TreeGrafter"/>
</dbReference>
<proteinExistence type="predicted"/>
<evidence type="ECO:0000256" key="2">
    <source>
        <dbReference type="SAM" id="SignalP"/>
    </source>
</evidence>
<dbReference type="GO" id="GO:0042597">
    <property type="term" value="C:periplasmic space"/>
    <property type="evidence" value="ECO:0007669"/>
    <property type="project" value="UniProtKB-ARBA"/>
</dbReference>
<dbReference type="InterPro" id="IPR000914">
    <property type="entry name" value="SBP_5_dom"/>
</dbReference>
<keyword evidence="5" id="KW-1185">Reference proteome</keyword>
<feature type="region of interest" description="Disordered" evidence="1">
    <location>
        <begin position="214"/>
        <end position="240"/>
    </location>
</feature>
<dbReference type="EMBL" id="JACHJT010000001">
    <property type="protein sequence ID" value="MBB4932067.1"/>
    <property type="molecule type" value="Genomic_DNA"/>
</dbReference>
<feature type="signal peptide" evidence="2">
    <location>
        <begin position="1"/>
        <end position="21"/>
    </location>
</feature>
<evidence type="ECO:0000256" key="1">
    <source>
        <dbReference type="SAM" id="MobiDB-lite"/>
    </source>
</evidence>
<protein>
    <submittedName>
        <fullName evidence="4">Peptide/nickel transport system substrate-binding protein</fullName>
    </submittedName>
</protein>
<dbReference type="PANTHER" id="PTHR30290:SF83">
    <property type="entry name" value="ABC TRANSPORTER SUBSTRATE-BINDING PROTEIN"/>
    <property type="match status" value="1"/>
</dbReference>
<dbReference type="InterPro" id="IPR039424">
    <property type="entry name" value="SBP_5"/>
</dbReference>
<dbReference type="Proteomes" id="UP000523007">
    <property type="component" value="Unassembled WGS sequence"/>
</dbReference>
<dbReference type="InterPro" id="IPR030678">
    <property type="entry name" value="Peptide/Ni-bd"/>
</dbReference>
<comment type="caution">
    <text evidence="4">The sequence shown here is derived from an EMBL/GenBank/DDBJ whole genome shotgun (WGS) entry which is preliminary data.</text>
</comment>
<reference evidence="4 5" key="1">
    <citation type="submission" date="2020-08" db="EMBL/GenBank/DDBJ databases">
        <title>Sequencing the genomes of 1000 actinobacteria strains.</title>
        <authorList>
            <person name="Klenk H.-P."/>
        </authorList>
    </citation>
    <scope>NUCLEOTIDE SEQUENCE [LARGE SCALE GENOMIC DNA]</scope>
    <source>
        <strain evidence="4 5">DSM 102030</strain>
    </source>
</reference>
<dbReference type="PIRSF" id="PIRSF002741">
    <property type="entry name" value="MppA"/>
    <property type="match status" value="1"/>
</dbReference>
<gene>
    <name evidence="4" type="ORF">F4561_002887</name>
</gene>
<dbReference type="GO" id="GO:0015833">
    <property type="term" value="P:peptide transport"/>
    <property type="evidence" value="ECO:0007669"/>
    <property type="project" value="TreeGrafter"/>
</dbReference>